<sequence length="38" mass="3804">MSAPGGAAAPPPRSMAMPGSGGTIRHRDRSRRAGSPTT</sequence>
<proteinExistence type="predicted"/>
<reference evidence="2" key="1">
    <citation type="submission" date="2020-02" db="EMBL/GenBank/DDBJ databases">
        <authorList>
            <person name="Meier V. D."/>
        </authorList>
    </citation>
    <scope>NUCLEOTIDE SEQUENCE</scope>
    <source>
        <strain evidence="2">AVDCRST_MAG73</strain>
    </source>
</reference>
<feature type="region of interest" description="Disordered" evidence="1">
    <location>
        <begin position="1"/>
        <end position="38"/>
    </location>
</feature>
<gene>
    <name evidence="2" type="ORF">AVDCRST_MAG73-769</name>
</gene>
<dbReference type="AlphaFoldDB" id="A0A6J4TRL8"/>
<evidence type="ECO:0000256" key="1">
    <source>
        <dbReference type="SAM" id="MobiDB-lite"/>
    </source>
</evidence>
<accession>A0A6J4TRL8</accession>
<protein>
    <submittedName>
        <fullName evidence="2">Uncharacterized protein</fullName>
    </submittedName>
</protein>
<dbReference type="EMBL" id="CADCWE010000046">
    <property type="protein sequence ID" value="CAA9529225.1"/>
    <property type="molecule type" value="Genomic_DNA"/>
</dbReference>
<organism evidence="2">
    <name type="scientific">uncultured Thermomicrobiales bacterium</name>
    <dbReference type="NCBI Taxonomy" id="1645740"/>
    <lineage>
        <taxon>Bacteria</taxon>
        <taxon>Pseudomonadati</taxon>
        <taxon>Thermomicrobiota</taxon>
        <taxon>Thermomicrobia</taxon>
        <taxon>Thermomicrobiales</taxon>
        <taxon>environmental samples</taxon>
    </lineage>
</organism>
<name>A0A6J4TRL8_9BACT</name>
<feature type="compositionally biased region" description="Low complexity" evidence="1">
    <location>
        <begin position="1"/>
        <end position="18"/>
    </location>
</feature>
<evidence type="ECO:0000313" key="2">
    <source>
        <dbReference type="EMBL" id="CAA9529225.1"/>
    </source>
</evidence>